<feature type="domain" description="N-acetyltransferase" evidence="6">
    <location>
        <begin position="40"/>
        <end position="209"/>
    </location>
</feature>
<proteinExistence type="predicted"/>
<evidence type="ECO:0000256" key="4">
    <source>
        <dbReference type="ARBA" id="ARBA00023251"/>
    </source>
</evidence>
<dbReference type="EMBL" id="JACWMS010000002">
    <property type="protein sequence ID" value="MBD1319873.1"/>
    <property type="molecule type" value="Genomic_DNA"/>
</dbReference>
<dbReference type="PANTHER" id="PTHR31438:SF1">
    <property type="entry name" value="LYSINE N-ACYLTRANSFERASE C17G9.06C-RELATED"/>
    <property type="match status" value="1"/>
</dbReference>
<dbReference type="PANTHER" id="PTHR31438">
    <property type="entry name" value="LYSINE N-ACYLTRANSFERASE C17G9.06C-RELATED"/>
    <property type="match status" value="1"/>
</dbReference>
<comment type="function">
    <text evidence="1">Acyltransferase required for the direct transfer of medium- to long-chain fatty acyl moieties from a carrier protein (MbtL) on to the epsilon-amino group of lysine residue in the mycobactin core.</text>
</comment>
<dbReference type="SMART" id="SM01006">
    <property type="entry name" value="AlcB"/>
    <property type="match status" value="1"/>
</dbReference>
<comment type="caution">
    <text evidence="7">The sequence shown here is derived from an EMBL/GenBank/DDBJ whole genome shotgun (WGS) entry which is preliminary data.</text>
</comment>
<evidence type="ECO:0000256" key="1">
    <source>
        <dbReference type="ARBA" id="ARBA00003818"/>
    </source>
</evidence>
<evidence type="ECO:0000313" key="8">
    <source>
        <dbReference type="Proteomes" id="UP000602395"/>
    </source>
</evidence>
<dbReference type="InterPro" id="IPR019432">
    <property type="entry name" value="Acyltransferase_MbtK/IucB-like"/>
</dbReference>
<evidence type="ECO:0000256" key="5">
    <source>
        <dbReference type="ARBA" id="ARBA00031122"/>
    </source>
</evidence>
<dbReference type="PROSITE" id="PS51186">
    <property type="entry name" value="GNAT"/>
    <property type="match status" value="1"/>
</dbReference>
<dbReference type="Proteomes" id="UP000602395">
    <property type="component" value="Unassembled WGS sequence"/>
</dbReference>
<evidence type="ECO:0000256" key="3">
    <source>
        <dbReference type="ARBA" id="ARBA00020586"/>
    </source>
</evidence>
<reference evidence="7 8" key="1">
    <citation type="submission" date="2020-09" db="EMBL/GenBank/DDBJ databases">
        <title>Novel species in genus Gordonia.</title>
        <authorList>
            <person name="Zhang G."/>
        </authorList>
    </citation>
    <scope>NUCLEOTIDE SEQUENCE [LARGE SCALE GENOMIC DNA]</scope>
    <source>
        <strain evidence="7 8">ON-33</strain>
    </source>
</reference>
<keyword evidence="4" id="KW-0046">Antibiotic resistance</keyword>
<evidence type="ECO:0000259" key="6">
    <source>
        <dbReference type="PROSITE" id="PS51186"/>
    </source>
</evidence>
<dbReference type="Pfam" id="PF13523">
    <property type="entry name" value="Acetyltransf_8"/>
    <property type="match status" value="1"/>
</dbReference>
<evidence type="ECO:0000256" key="2">
    <source>
        <dbReference type="ARBA" id="ARBA00005102"/>
    </source>
</evidence>
<dbReference type="InterPro" id="IPR000182">
    <property type="entry name" value="GNAT_dom"/>
</dbReference>
<dbReference type="Gene3D" id="3.40.630.30">
    <property type="match status" value="1"/>
</dbReference>
<evidence type="ECO:0000313" key="7">
    <source>
        <dbReference type="EMBL" id="MBD1319873.1"/>
    </source>
</evidence>
<gene>
    <name evidence="7" type="ORF">IDF66_09765</name>
</gene>
<sequence length="213" mass="23777">MNTADTRSGAPYTIGREITDVTAEVDAAGPPVVPGPTGRFTLRPVDPDGDDPALLVSWFARPHLVETWEQEWSPERWRADSAYRLAGDYSRPLIVSLDDTEIGYIELYRPARDEIATLYPADPHDMGLHIATAEPGLTGRGVMSAWMAELADALFRADTRCRRVVLEPDARNERMRRALTKRGWTDLGEFDVRPDRRIALHVLGRTAADVPTI</sequence>
<protein>
    <recommendedName>
        <fullName evidence="3">Lysine N-acyltransferase MbtK</fullName>
    </recommendedName>
    <alternativeName>
        <fullName evidence="5">Mycobactin synthase protein K</fullName>
    </alternativeName>
</protein>
<keyword evidence="8" id="KW-1185">Reference proteome</keyword>
<dbReference type="SUPFAM" id="SSF55729">
    <property type="entry name" value="Acyl-CoA N-acyltransferases (Nat)"/>
    <property type="match status" value="1"/>
</dbReference>
<organism evidence="7 8">
    <name type="scientific">Gordonia hankookensis</name>
    <dbReference type="NCBI Taxonomy" id="589403"/>
    <lineage>
        <taxon>Bacteria</taxon>
        <taxon>Bacillati</taxon>
        <taxon>Actinomycetota</taxon>
        <taxon>Actinomycetes</taxon>
        <taxon>Mycobacteriales</taxon>
        <taxon>Gordoniaceae</taxon>
        <taxon>Gordonia</taxon>
    </lineage>
</organism>
<dbReference type="InterPro" id="IPR016181">
    <property type="entry name" value="Acyl_CoA_acyltransferase"/>
</dbReference>
<name>A0ABR7WC07_9ACTN</name>
<dbReference type="RefSeq" id="WP_164308255.1">
    <property type="nucleotide sequence ID" value="NZ_BAABAD010000004.1"/>
</dbReference>
<comment type="pathway">
    <text evidence="2">Siderophore biosynthesis; mycobactin biosynthesis.</text>
</comment>
<accession>A0ABR7WC07</accession>